<evidence type="ECO:0000256" key="2">
    <source>
        <dbReference type="SAM" id="SignalP"/>
    </source>
</evidence>
<evidence type="ECO:0000313" key="5">
    <source>
        <dbReference type="EMBL" id="QDT72527.1"/>
    </source>
</evidence>
<keyword evidence="1" id="KW-0812">Transmembrane</keyword>
<dbReference type="AlphaFoldDB" id="A0A517TVY3"/>
<accession>A0A517TVY3</accession>
<dbReference type="InterPro" id="IPR049475">
    <property type="entry name" value="Mann_GBD_bact"/>
</dbReference>
<evidence type="ECO:0000259" key="4">
    <source>
        <dbReference type="Pfam" id="PF21253"/>
    </source>
</evidence>
<dbReference type="OrthoDB" id="253481at2"/>
<keyword evidence="6" id="KW-1185">Reference proteome</keyword>
<dbReference type="Gene3D" id="2.60.120.260">
    <property type="entry name" value="Galactose-binding domain-like"/>
    <property type="match status" value="1"/>
</dbReference>
<dbReference type="Pfam" id="PF21253">
    <property type="entry name" value="Mann_GBD_bact"/>
    <property type="match status" value="1"/>
</dbReference>
<dbReference type="RefSeq" id="WP_145432087.1">
    <property type="nucleotide sequence ID" value="NZ_CP036339.1"/>
</dbReference>
<protein>
    <submittedName>
        <fullName evidence="5">Uncharacterized protein</fullName>
    </submittedName>
</protein>
<evidence type="ECO:0000313" key="6">
    <source>
        <dbReference type="Proteomes" id="UP000317909"/>
    </source>
</evidence>
<organism evidence="5 6">
    <name type="scientific">Lacipirellula limnantheis</name>
    <dbReference type="NCBI Taxonomy" id="2528024"/>
    <lineage>
        <taxon>Bacteria</taxon>
        <taxon>Pseudomonadati</taxon>
        <taxon>Planctomycetota</taxon>
        <taxon>Planctomycetia</taxon>
        <taxon>Pirellulales</taxon>
        <taxon>Lacipirellulaceae</taxon>
        <taxon>Lacipirellula</taxon>
    </lineage>
</organism>
<dbReference type="Proteomes" id="UP000317909">
    <property type="component" value="Chromosome"/>
</dbReference>
<feature type="signal peptide" evidence="2">
    <location>
        <begin position="1"/>
        <end position="25"/>
    </location>
</feature>
<gene>
    <name evidence="5" type="ORF">I41_17070</name>
</gene>
<feature type="transmembrane region" description="Helical" evidence="1">
    <location>
        <begin position="369"/>
        <end position="385"/>
    </location>
</feature>
<dbReference type="InterPro" id="IPR013424">
    <property type="entry name" value="Ice-binding_C"/>
</dbReference>
<evidence type="ECO:0000259" key="3">
    <source>
        <dbReference type="Pfam" id="PF07589"/>
    </source>
</evidence>
<reference evidence="5 6" key="1">
    <citation type="submission" date="2019-02" db="EMBL/GenBank/DDBJ databases">
        <title>Deep-cultivation of Planctomycetes and their phenomic and genomic characterization uncovers novel biology.</title>
        <authorList>
            <person name="Wiegand S."/>
            <person name="Jogler M."/>
            <person name="Boedeker C."/>
            <person name="Pinto D."/>
            <person name="Vollmers J."/>
            <person name="Rivas-Marin E."/>
            <person name="Kohn T."/>
            <person name="Peeters S.H."/>
            <person name="Heuer A."/>
            <person name="Rast P."/>
            <person name="Oberbeckmann S."/>
            <person name="Bunk B."/>
            <person name="Jeske O."/>
            <person name="Meyerdierks A."/>
            <person name="Storesund J.E."/>
            <person name="Kallscheuer N."/>
            <person name="Luecker S."/>
            <person name="Lage O.M."/>
            <person name="Pohl T."/>
            <person name="Merkel B.J."/>
            <person name="Hornburger P."/>
            <person name="Mueller R.-W."/>
            <person name="Bruemmer F."/>
            <person name="Labrenz M."/>
            <person name="Spormann A.M."/>
            <person name="Op den Camp H."/>
            <person name="Overmann J."/>
            <person name="Amann R."/>
            <person name="Jetten M.S.M."/>
            <person name="Mascher T."/>
            <person name="Medema M.H."/>
            <person name="Devos D.P."/>
            <person name="Kaster A.-K."/>
            <person name="Ovreas L."/>
            <person name="Rohde M."/>
            <person name="Galperin M.Y."/>
            <person name="Jogler C."/>
        </authorList>
    </citation>
    <scope>NUCLEOTIDE SEQUENCE [LARGE SCALE GENOMIC DNA]</scope>
    <source>
        <strain evidence="5 6">I41</strain>
    </source>
</reference>
<dbReference type="EMBL" id="CP036339">
    <property type="protein sequence ID" value="QDT72527.1"/>
    <property type="molecule type" value="Genomic_DNA"/>
</dbReference>
<sequence precursor="true">MKICGRATQLAIAIAALAWGSIAHAQLPGVLYTWNGTGDIQQWKQNFGSNLGLLDNLTAGQLTIIETGPVSAEMSISDDANRRLESSTAGGGLDLTGLDFLEFDLGHSGPNPVNVQFYVQASTGFNFVALGPDVPVLPGMNTYSLSLAGLNYAQQAYIRTVGFTVRAHATDPPLVWALQEVRSAGTPLTIRDLATHDLGSSDGGKQGAFVNFDNAAVLGNDGGQNQTGLSQNVSGSGSLQWTDKGGGNGAAIAWGNGTTYSGNTFNERLTSLNGYQTVTYRMSAADVAGGSQSGAIDVQAYFQTGSGFSYQSPGTLSLPVDGAFHDLTFDISSITDLQNVQFSGVNLGSHANDVVINVDLIRYAAIPEPTALALAGLAVVAGLAVRRRSR</sequence>
<dbReference type="KEGG" id="llh:I41_17070"/>
<keyword evidence="1" id="KW-1133">Transmembrane helix</keyword>
<feature type="domain" description="Mannanase galactose-binding" evidence="4">
    <location>
        <begin position="269"/>
        <end position="352"/>
    </location>
</feature>
<keyword evidence="1" id="KW-0472">Membrane</keyword>
<proteinExistence type="predicted"/>
<dbReference type="Pfam" id="PF07589">
    <property type="entry name" value="PEP-CTERM"/>
    <property type="match status" value="1"/>
</dbReference>
<feature type="domain" description="Ice-binding protein C-terminal" evidence="3">
    <location>
        <begin position="365"/>
        <end position="388"/>
    </location>
</feature>
<keyword evidence="2" id="KW-0732">Signal</keyword>
<evidence type="ECO:0000256" key="1">
    <source>
        <dbReference type="SAM" id="Phobius"/>
    </source>
</evidence>
<name>A0A517TVY3_9BACT</name>
<feature type="chain" id="PRO_5021949391" evidence="2">
    <location>
        <begin position="26"/>
        <end position="390"/>
    </location>
</feature>